<sequence>MSEKEIRLSIFGDSGSGKTTLCNWLDGKQFVGPGNSGTFRMKCRETIDASAFMHDTDMVLLTFPIEINSDMVSTLTVIENWRKLIEDRYWEHRKKFIFIGTKRDMFPEERSAENLYIWSLPGNILLSSGIKCIFLSAISGFGLQELCSYVAKQACPYKESTMSTRLRTVLYHTRSALFDFLARIFALPVPPDVNRDTPDTIEILTDEDAFQLFKLPEAIAHNQHLAQYWRSFGGIKALQAPAWKIAPTLIAKHISPFERDNTLFIRSHTNIPVPQPRCLHLNQVYVSEFVPGRMLLACWDSLSWFTQFRVACTLRNYVKIMRSLTRDIPGSVNGGHIYGQIFEMPPLCNGPFRTAEIFQNWFEYLTHVG</sequence>
<dbReference type="EMBL" id="JAACJL010000015">
    <property type="protein sequence ID" value="KAF4621301.1"/>
    <property type="molecule type" value="Genomic_DNA"/>
</dbReference>
<comment type="caution">
    <text evidence="1">The sequence shown here is derived from an EMBL/GenBank/DDBJ whole genome shotgun (WGS) entry which is preliminary data.</text>
</comment>
<name>A0A8H4R1X8_9AGAR</name>
<evidence type="ECO:0000313" key="2">
    <source>
        <dbReference type="Proteomes" id="UP000521872"/>
    </source>
</evidence>
<dbReference type="InterPro" id="IPR027417">
    <property type="entry name" value="P-loop_NTPase"/>
</dbReference>
<dbReference type="CDD" id="cd00882">
    <property type="entry name" value="Ras_like_GTPase"/>
    <property type="match status" value="1"/>
</dbReference>
<dbReference type="SUPFAM" id="SSF52540">
    <property type="entry name" value="P-loop containing nucleoside triphosphate hydrolases"/>
    <property type="match status" value="1"/>
</dbReference>
<organism evidence="1 2">
    <name type="scientific">Agrocybe pediades</name>
    <dbReference type="NCBI Taxonomy" id="84607"/>
    <lineage>
        <taxon>Eukaryota</taxon>
        <taxon>Fungi</taxon>
        <taxon>Dikarya</taxon>
        <taxon>Basidiomycota</taxon>
        <taxon>Agaricomycotina</taxon>
        <taxon>Agaricomycetes</taxon>
        <taxon>Agaricomycetidae</taxon>
        <taxon>Agaricales</taxon>
        <taxon>Agaricineae</taxon>
        <taxon>Strophariaceae</taxon>
        <taxon>Agrocybe</taxon>
    </lineage>
</organism>
<dbReference type="Gene3D" id="3.40.50.300">
    <property type="entry name" value="P-loop containing nucleotide triphosphate hydrolases"/>
    <property type="match status" value="1"/>
</dbReference>
<reference evidence="1 2" key="1">
    <citation type="submission" date="2019-12" db="EMBL/GenBank/DDBJ databases">
        <authorList>
            <person name="Floudas D."/>
            <person name="Bentzer J."/>
            <person name="Ahren D."/>
            <person name="Johansson T."/>
            <person name="Persson P."/>
            <person name="Tunlid A."/>
        </authorList>
    </citation>
    <scope>NUCLEOTIDE SEQUENCE [LARGE SCALE GENOMIC DNA]</scope>
    <source>
        <strain evidence="1 2">CBS 102.39</strain>
    </source>
</reference>
<dbReference type="Proteomes" id="UP000521872">
    <property type="component" value="Unassembled WGS sequence"/>
</dbReference>
<evidence type="ECO:0000313" key="1">
    <source>
        <dbReference type="EMBL" id="KAF4621301.1"/>
    </source>
</evidence>
<accession>A0A8H4R1X8</accession>
<keyword evidence="2" id="KW-1185">Reference proteome</keyword>
<protein>
    <submittedName>
        <fullName evidence="1">Uncharacterized protein</fullName>
    </submittedName>
</protein>
<proteinExistence type="predicted"/>
<dbReference type="AlphaFoldDB" id="A0A8H4R1X8"/>
<gene>
    <name evidence="1" type="ORF">D9613_000822</name>
</gene>